<feature type="transmembrane region" description="Helical" evidence="1">
    <location>
        <begin position="35"/>
        <end position="52"/>
    </location>
</feature>
<name>A0ABS8V7E7_DATST</name>
<keyword evidence="1" id="KW-1133">Transmembrane helix</keyword>
<keyword evidence="3" id="KW-1185">Reference proteome</keyword>
<accession>A0ABS8V7E7</accession>
<sequence>DSLPYLFVLEFIPVHYLATSDCSMVRELGSEFRRWIASWALIAQVFYVTPAIKWRYVILNRRSAGSSAGLIVVFPGFYLHS</sequence>
<evidence type="ECO:0000313" key="2">
    <source>
        <dbReference type="EMBL" id="MCD9642322.1"/>
    </source>
</evidence>
<proteinExistence type="predicted"/>
<dbReference type="Proteomes" id="UP000823775">
    <property type="component" value="Unassembled WGS sequence"/>
</dbReference>
<gene>
    <name evidence="2" type="ORF">HAX54_029033</name>
</gene>
<keyword evidence="1" id="KW-0812">Transmembrane</keyword>
<dbReference type="EMBL" id="JACEIK010003586">
    <property type="protein sequence ID" value="MCD9642322.1"/>
    <property type="molecule type" value="Genomic_DNA"/>
</dbReference>
<reference evidence="2 3" key="1">
    <citation type="journal article" date="2021" name="BMC Genomics">
        <title>Datura genome reveals duplications of psychoactive alkaloid biosynthetic genes and high mutation rate following tissue culture.</title>
        <authorList>
            <person name="Rajewski A."/>
            <person name="Carter-House D."/>
            <person name="Stajich J."/>
            <person name="Litt A."/>
        </authorList>
    </citation>
    <scope>NUCLEOTIDE SEQUENCE [LARGE SCALE GENOMIC DNA]</scope>
    <source>
        <strain evidence="2">AR-01</strain>
    </source>
</reference>
<evidence type="ECO:0000256" key="1">
    <source>
        <dbReference type="SAM" id="Phobius"/>
    </source>
</evidence>
<comment type="caution">
    <text evidence="2">The sequence shown here is derived from an EMBL/GenBank/DDBJ whole genome shotgun (WGS) entry which is preliminary data.</text>
</comment>
<keyword evidence="1" id="KW-0472">Membrane</keyword>
<protein>
    <submittedName>
        <fullName evidence="2">Uncharacterized protein</fullName>
    </submittedName>
</protein>
<feature type="non-terminal residue" evidence="2">
    <location>
        <position position="1"/>
    </location>
</feature>
<organism evidence="2 3">
    <name type="scientific">Datura stramonium</name>
    <name type="common">Jimsonweed</name>
    <name type="synonym">Common thornapple</name>
    <dbReference type="NCBI Taxonomy" id="4076"/>
    <lineage>
        <taxon>Eukaryota</taxon>
        <taxon>Viridiplantae</taxon>
        <taxon>Streptophyta</taxon>
        <taxon>Embryophyta</taxon>
        <taxon>Tracheophyta</taxon>
        <taxon>Spermatophyta</taxon>
        <taxon>Magnoliopsida</taxon>
        <taxon>eudicotyledons</taxon>
        <taxon>Gunneridae</taxon>
        <taxon>Pentapetalae</taxon>
        <taxon>asterids</taxon>
        <taxon>lamiids</taxon>
        <taxon>Solanales</taxon>
        <taxon>Solanaceae</taxon>
        <taxon>Solanoideae</taxon>
        <taxon>Datureae</taxon>
        <taxon>Datura</taxon>
    </lineage>
</organism>
<evidence type="ECO:0000313" key="3">
    <source>
        <dbReference type="Proteomes" id="UP000823775"/>
    </source>
</evidence>